<dbReference type="EMBL" id="OV725082">
    <property type="protein sequence ID" value="CAH1405677.1"/>
    <property type="molecule type" value="Genomic_DNA"/>
</dbReference>
<accession>A0A9P0HQ42</accession>
<name>A0A9P0HQ42_NEZVI</name>
<sequence length="154" mass="16696">MRNASNKSRPSESSFTRPEFISPAIHNSQTVPYPFLSFEIREGEGVSHHPPGTAFPPTLCSVTTDGVLIHADTSCIHYRLAGTGITLSGDDIIGFKTRRQGLAAAQISKCNAVSDSTPTAARSLPRYFSPSFPKHSFPFQRLVKDLTPHVVSAV</sequence>
<evidence type="ECO:0000256" key="1">
    <source>
        <dbReference type="SAM" id="MobiDB-lite"/>
    </source>
</evidence>
<dbReference type="AlphaFoldDB" id="A0A9P0HQ42"/>
<evidence type="ECO:0000313" key="3">
    <source>
        <dbReference type="Proteomes" id="UP001152798"/>
    </source>
</evidence>
<proteinExistence type="predicted"/>
<dbReference type="Proteomes" id="UP001152798">
    <property type="component" value="Chromosome 6"/>
</dbReference>
<organism evidence="2 3">
    <name type="scientific">Nezara viridula</name>
    <name type="common">Southern green stink bug</name>
    <name type="synonym">Cimex viridulus</name>
    <dbReference type="NCBI Taxonomy" id="85310"/>
    <lineage>
        <taxon>Eukaryota</taxon>
        <taxon>Metazoa</taxon>
        <taxon>Ecdysozoa</taxon>
        <taxon>Arthropoda</taxon>
        <taxon>Hexapoda</taxon>
        <taxon>Insecta</taxon>
        <taxon>Pterygota</taxon>
        <taxon>Neoptera</taxon>
        <taxon>Paraneoptera</taxon>
        <taxon>Hemiptera</taxon>
        <taxon>Heteroptera</taxon>
        <taxon>Panheteroptera</taxon>
        <taxon>Pentatomomorpha</taxon>
        <taxon>Pentatomoidea</taxon>
        <taxon>Pentatomidae</taxon>
        <taxon>Pentatominae</taxon>
        <taxon>Nezara</taxon>
    </lineage>
</organism>
<keyword evidence="3" id="KW-1185">Reference proteome</keyword>
<reference evidence="2" key="1">
    <citation type="submission" date="2022-01" db="EMBL/GenBank/DDBJ databases">
        <authorList>
            <person name="King R."/>
        </authorList>
    </citation>
    <scope>NUCLEOTIDE SEQUENCE</scope>
</reference>
<feature type="region of interest" description="Disordered" evidence="1">
    <location>
        <begin position="1"/>
        <end position="21"/>
    </location>
</feature>
<feature type="compositionally biased region" description="Polar residues" evidence="1">
    <location>
        <begin position="1"/>
        <end position="16"/>
    </location>
</feature>
<protein>
    <submittedName>
        <fullName evidence="2">Uncharacterized protein</fullName>
    </submittedName>
</protein>
<evidence type="ECO:0000313" key="2">
    <source>
        <dbReference type="EMBL" id="CAH1405677.1"/>
    </source>
</evidence>
<gene>
    <name evidence="2" type="ORF">NEZAVI_LOCUS13834</name>
</gene>